<evidence type="ECO:0000256" key="1">
    <source>
        <dbReference type="SAM" id="MobiDB-lite"/>
    </source>
</evidence>
<comment type="caution">
    <text evidence="2">The sequence shown here is derived from an EMBL/GenBank/DDBJ whole genome shotgun (WGS) entry which is preliminary data.</text>
</comment>
<name>A0ABU8AXV3_9ACTN</name>
<evidence type="ECO:0000313" key="2">
    <source>
        <dbReference type="EMBL" id="MEH0638497.1"/>
    </source>
</evidence>
<sequence length="43" mass="4783">MALPDEAAPFWLLAGELCRAGPHAHEDRHPVTRSKAKIHAPKR</sequence>
<dbReference type="RefSeq" id="WP_334661154.1">
    <property type="nucleotide sequence ID" value="NZ_JARULZ010000002.1"/>
</dbReference>
<dbReference type="Proteomes" id="UP001310290">
    <property type="component" value="Unassembled WGS sequence"/>
</dbReference>
<evidence type="ECO:0000313" key="3">
    <source>
        <dbReference type="Proteomes" id="UP001310290"/>
    </source>
</evidence>
<organism evidence="2 3">
    <name type="scientific">Streptomyces bottropensis</name>
    <dbReference type="NCBI Taxonomy" id="42235"/>
    <lineage>
        <taxon>Bacteria</taxon>
        <taxon>Bacillati</taxon>
        <taxon>Actinomycetota</taxon>
        <taxon>Actinomycetes</taxon>
        <taxon>Kitasatosporales</taxon>
        <taxon>Streptomycetaceae</taxon>
        <taxon>Streptomyces</taxon>
    </lineage>
</organism>
<feature type="compositionally biased region" description="Basic residues" evidence="1">
    <location>
        <begin position="31"/>
        <end position="43"/>
    </location>
</feature>
<gene>
    <name evidence="2" type="ORF">QBA35_35285</name>
</gene>
<keyword evidence="3" id="KW-1185">Reference proteome</keyword>
<reference evidence="2" key="1">
    <citation type="submission" date="2023-04" db="EMBL/GenBank/DDBJ databases">
        <title>Genomic diversity of scab-causing Streptomyces spp. in the province of Quebec, Canada.</title>
        <authorList>
            <person name="Biessy A."/>
            <person name="Cadieux M."/>
            <person name="Ciotola M."/>
            <person name="Filion M."/>
        </authorList>
    </citation>
    <scope>NUCLEOTIDE SEQUENCE</scope>
    <source>
        <strain evidence="2">B21-115</strain>
    </source>
</reference>
<dbReference type="EMBL" id="JARULZ010000002">
    <property type="protein sequence ID" value="MEH0638497.1"/>
    <property type="molecule type" value="Genomic_DNA"/>
</dbReference>
<accession>A0ABU8AXV3</accession>
<feature type="region of interest" description="Disordered" evidence="1">
    <location>
        <begin position="22"/>
        <end position="43"/>
    </location>
</feature>
<proteinExistence type="predicted"/>
<protein>
    <submittedName>
        <fullName evidence="2">Uncharacterized protein</fullName>
    </submittedName>
</protein>